<keyword evidence="4 5" id="KW-0732">Signal</keyword>
<accession>W2QNE6</accession>
<protein>
    <recommendedName>
        <fullName evidence="5">RxLR effector protein</fullName>
    </recommendedName>
</protein>
<dbReference type="EMBL" id="KI669572">
    <property type="protein sequence ID" value="ETN14712.1"/>
    <property type="molecule type" value="Genomic_DNA"/>
</dbReference>
<evidence type="ECO:0000256" key="4">
    <source>
        <dbReference type="ARBA" id="ARBA00022729"/>
    </source>
</evidence>
<evidence type="ECO:0000256" key="2">
    <source>
        <dbReference type="ARBA" id="ARBA00010400"/>
    </source>
</evidence>
<comment type="function">
    <text evidence="5">Effector that suppresses plant defense responses during pathogen infection.</text>
</comment>
<comment type="similarity">
    <text evidence="2 5">Belongs to the RxLR effector family.</text>
</comment>
<dbReference type="VEuPathDB" id="FungiDB:PPTG_07703"/>
<dbReference type="GeneID" id="20177546"/>
<dbReference type="InterPro" id="IPR031825">
    <property type="entry name" value="RXLR"/>
</dbReference>
<proteinExistence type="inferred from homology"/>
<name>W2QNE6_PHYN3</name>
<evidence type="ECO:0000256" key="1">
    <source>
        <dbReference type="ARBA" id="ARBA00004613"/>
    </source>
</evidence>
<keyword evidence="3 5" id="KW-0964">Secreted</keyword>
<dbReference type="Pfam" id="PF16810">
    <property type="entry name" value="RXLR"/>
    <property type="match status" value="1"/>
</dbReference>
<evidence type="ECO:0000256" key="5">
    <source>
        <dbReference type="RuleBase" id="RU367124"/>
    </source>
</evidence>
<dbReference type="Proteomes" id="UP000018817">
    <property type="component" value="Unassembled WGS sequence"/>
</dbReference>
<reference evidence="7" key="1">
    <citation type="submission" date="2011-12" db="EMBL/GenBank/DDBJ databases">
        <authorList>
            <consortium name="The Broad Institute Genome Sequencing Platform"/>
            <person name="Russ C."/>
            <person name="Tyler B."/>
            <person name="Panabieres F."/>
            <person name="Shan W."/>
            <person name="Tripathy S."/>
            <person name="Grunwald N."/>
            <person name="Machado M."/>
            <person name="Young S.K."/>
            <person name="Zeng Q."/>
            <person name="Gargeya S."/>
            <person name="Fitzgerald M."/>
            <person name="Haas B."/>
            <person name="Abouelleil A."/>
            <person name="Alvarado L."/>
            <person name="Arachchi H.M."/>
            <person name="Berlin A."/>
            <person name="Chapman S.B."/>
            <person name="Gearin G."/>
            <person name="Goldberg J."/>
            <person name="Griggs A."/>
            <person name="Gujja S."/>
            <person name="Hansen M."/>
            <person name="Heiman D."/>
            <person name="Howarth C."/>
            <person name="Larimer J."/>
            <person name="Lui A."/>
            <person name="MacDonald P.J.P."/>
            <person name="McCowen C."/>
            <person name="Montmayeur A."/>
            <person name="Murphy C."/>
            <person name="Neiman D."/>
            <person name="Pearson M."/>
            <person name="Priest M."/>
            <person name="Roberts A."/>
            <person name="Saif S."/>
            <person name="Shea T."/>
            <person name="Sisk P."/>
            <person name="Stolte C."/>
            <person name="Sykes S."/>
            <person name="Wortman J."/>
            <person name="Nusbaum C."/>
            <person name="Birren B."/>
        </authorList>
    </citation>
    <scope>NUCLEOTIDE SEQUENCE [LARGE SCALE GENOMIC DNA]</scope>
    <source>
        <strain evidence="7">INRA-310</strain>
    </source>
</reference>
<organism evidence="6 7">
    <name type="scientific">Phytophthora nicotianae (strain INRA-310)</name>
    <name type="common">Phytophthora parasitica</name>
    <dbReference type="NCBI Taxonomy" id="761204"/>
    <lineage>
        <taxon>Eukaryota</taxon>
        <taxon>Sar</taxon>
        <taxon>Stramenopiles</taxon>
        <taxon>Oomycota</taxon>
        <taxon>Peronosporomycetes</taxon>
        <taxon>Peronosporales</taxon>
        <taxon>Peronosporaceae</taxon>
        <taxon>Phytophthora</taxon>
    </lineage>
</organism>
<dbReference type="AlphaFoldDB" id="W2QNE6"/>
<dbReference type="OrthoDB" id="109156at2759"/>
<evidence type="ECO:0000313" key="6">
    <source>
        <dbReference type="EMBL" id="ETN14712.1"/>
    </source>
</evidence>
<dbReference type="OMA" id="LLAGCHT"/>
<dbReference type="RefSeq" id="XP_008900226.1">
    <property type="nucleotide sequence ID" value="XM_008901978.1"/>
</dbReference>
<sequence>MRLTLFLLFAASTALFASGSKLSIPAGAETRSLRSIKTTVTDATAEEERGLDFTKIEIKALKKLANKQFHRMATEPEHLKTILSSWKQGMMPLDDAAAYMKSQGLLHCKYWQPDDLEVISTPALF</sequence>
<evidence type="ECO:0000256" key="3">
    <source>
        <dbReference type="ARBA" id="ARBA00022525"/>
    </source>
</evidence>
<comment type="subcellular location">
    <subcellularLocation>
        <location evidence="1 5">Secreted</location>
    </subcellularLocation>
</comment>
<feature type="signal peptide" evidence="5">
    <location>
        <begin position="1"/>
        <end position="19"/>
    </location>
</feature>
<comment type="domain">
    <text evidence="5">The RxLR-dEER motif acts to carry the protein into the host cell cytoplasm through binding to cell surface phosphatidylinositol-3-phosphate.</text>
</comment>
<evidence type="ECO:0000313" key="7">
    <source>
        <dbReference type="Proteomes" id="UP000018817"/>
    </source>
</evidence>
<reference evidence="6 7" key="2">
    <citation type="submission" date="2013-11" db="EMBL/GenBank/DDBJ databases">
        <title>The Genome Sequence of Phytophthora parasitica INRA-310.</title>
        <authorList>
            <consortium name="The Broad Institute Genomics Platform"/>
            <person name="Russ C."/>
            <person name="Tyler B."/>
            <person name="Panabieres F."/>
            <person name="Shan W."/>
            <person name="Tripathy S."/>
            <person name="Grunwald N."/>
            <person name="Machado M."/>
            <person name="Johnson C.S."/>
            <person name="Arredondo F."/>
            <person name="Hong C."/>
            <person name="Coffey M."/>
            <person name="Young S.K."/>
            <person name="Zeng Q."/>
            <person name="Gargeya S."/>
            <person name="Fitzgerald M."/>
            <person name="Abouelleil A."/>
            <person name="Alvarado L."/>
            <person name="Chapman S.B."/>
            <person name="Gainer-Dewar J."/>
            <person name="Goldberg J."/>
            <person name="Griggs A."/>
            <person name="Gujja S."/>
            <person name="Hansen M."/>
            <person name="Howarth C."/>
            <person name="Imamovic A."/>
            <person name="Ireland A."/>
            <person name="Larimer J."/>
            <person name="McCowan C."/>
            <person name="Murphy C."/>
            <person name="Pearson M."/>
            <person name="Poon T.W."/>
            <person name="Priest M."/>
            <person name="Roberts A."/>
            <person name="Saif S."/>
            <person name="Shea T."/>
            <person name="Sykes S."/>
            <person name="Wortman J."/>
            <person name="Nusbaum C."/>
            <person name="Birren B."/>
        </authorList>
    </citation>
    <scope>NUCLEOTIDE SEQUENCE [LARGE SCALE GENOMIC DNA]</scope>
    <source>
        <strain evidence="6 7">INRA-310</strain>
    </source>
</reference>
<gene>
    <name evidence="6" type="ORF">PPTG_07703</name>
</gene>
<feature type="chain" id="PRO_5044988232" description="RxLR effector protein" evidence="5">
    <location>
        <begin position="20"/>
        <end position="125"/>
    </location>
</feature>